<organism evidence="2">
    <name type="scientific">Auxenochlorella protothecoides</name>
    <name type="common">Green microalga</name>
    <name type="synonym">Chlorella protothecoides</name>
    <dbReference type="NCBI Taxonomy" id="3075"/>
    <lineage>
        <taxon>Eukaryota</taxon>
        <taxon>Viridiplantae</taxon>
        <taxon>Chlorophyta</taxon>
        <taxon>core chlorophytes</taxon>
        <taxon>Trebouxiophyceae</taxon>
        <taxon>Chlorellales</taxon>
        <taxon>Chlorellaceae</taxon>
        <taxon>Auxenochlorella</taxon>
    </lineage>
</organism>
<evidence type="ECO:0000313" key="2">
    <source>
        <dbReference type="EMBL" id="JAT68059.1"/>
    </source>
</evidence>
<name>A0A1D1ZMH3_AUXPR</name>
<feature type="non-terminal residue" evidence="2">
    <location>
        <position position="1"/>
    </location>
</feature>
<protein>
    <submittedName>
        <fullName evidence="2">Uncharacterized protein</fullName>
    </submittedName>
</protein>
<sequence length="546" mass="59243">QHTPCRSIDLPSRASPLLNCLRPLPSNHGLSTGPPKRHSTVPASSVFDMHTPRHEPTAQPVLQHSSPSEVLCAAHEPCWPLGCTSWAGRICCRGLPSLGQAPTGKAGVGGRLGMERHSIRSDRHRGGRGGLQHIADGVPGDPDRPLLQGPVCVLHLPPHRQHGHQPGGHGVHQVPPGRGHHPRPVRHGVQLPLQPDAGRLPEGAGRAGHRRRGHTRHHAPPARHRLPQRRGHHRPGPLRRRLAGRGARLEHHRQGPDPGGDLRRGARVARPHRRGVGVLAGGRGLARRCGALPRRRIRLRHQAQHPAPPSLLRLPDHRRARGLPRGKGAGDEPRRRLLLQRAGRPERGALRGGQRGGDPGQEAGVWHLHGAPGAGPGLRGQDLQAQVWASRREPPHPLHPHGPHRDQRPEPQLCGGPRHPAPGGGGQPRQPQRRHMCGHALPLQEGDDHPVPSGGVARTPRRRRVLCPVHRHAQGRAPRHGGLGLNIRWKPAAAASLMEWRPGRRNFMQSHGGGLLHTPHPARRGGHPMGGTTTCVPFPSLCVFSY</sequence>
<evidence type="ECO:0000256" key="1">
    <source>
        <dbReference type="SAM" id="MobiDB-lite"/>
    </source>
</evidence>
<reference evidence="2" key="1">
    <citation type="submission" date="2015-08" db="EMBL/GenBank/DDBJ databases">
        <authorList>
            <person name="Babu N.S."/>
            <person name="Beckwith C.J."/>
            <person name="Beseler K.G."/>
            <person name="Brison A."/>
            <person name="Carone J.V."/>
            <person name="Caskin T.P."/>
            <person name="Diamond M."/>
            <person name="Durham M.E."/>
            <person name="Foxe J.M."/>
            <person name="Go M."/>
            <person name="Henderson B.A."/>
            <person name="Jones I.B."/>
            <person name="McGettigan J.A."/>
            <person name="Micheletti S.J."/>
            <person name="Nasrallah M.E."/>
            <person name="Ortiz D."/>
            <person name="Piller C.R."/>
            <person name="Privatt S.R."/>
            <person name="Schneider S.L."/>
            <person name="Sharp S."/>
            <person name="Smith T.C."/>
            <person name="Stanton J.D."/>
            <person name="Ullery H.E."/>
            <person name="Wilson R.J."/>
            <person name="Serrano M.G."/>
            <person name="Buck G."/>
            <person name="Lee V."/>
            <person name="Wang Y."/>
            <person name="Carvalho R."/>
            <person name="Voegtly L."/>
            <person name="Shi R."/>
            <person name="Duckworth R."/>
            <person name="Johnson A."/>
            <person name="Loviza R."/>
            <person name="Walstead R."/>
            <person name="Shah Z."/>
            <person name="Kiflezghi M."/>
            <person name="Wade K."/>
            <person name="Ball S.L."/>
            <person name="Bradley K.W."/>
            <person name="Asai D.J."/>
            <person name="Bowman C.A."/>
            <person name="Russell D.A."/>
            <person name="Pope W.H."/>
            <person name="Jacobs-Sera D."/>
            <person name="Hendrix R.W."/>
            <person name="Hatfull G.F."/>
        </authorList>
    </citation>
    <scope>NUCLEOTIDE SEQUENCE</scope>
</reference>
<dbReference type="AlphaFoldDB" id="A0A1D1ZMH3"/>
<feature type="compositionally biased region" description="Basic and acidic residues" evidence="1">
    <location>
        <begin position="247"/>
        <end position="264"/>
    </location>
</feature>
<dbReference type="EMBL" id="GDKF01010563">
    <property type="protein sequence ID" value="JAT68059.1"/>
    <property type="molecule type" value="Transcribed_RNA"/>
</dbReference>
<feature type="compositionally biased region" description="Basic residues" evidence="1">
    <location>
        <begin position="207"/>
        <end position="243"/>
    </location>
</feature>
<feature type="region of interest" description="Disordered" evidence="1">
    <location>
        <begin position="302"/>
        <end position="380"/>
    </location>
</feature>
<proteinExistence type="predicted"/>
<feature type="region of interest" description="Disordered" evidence="1">
    <location>
        <begin position="160"/>
        <end position="266"/>
    </location>
</feature>
<gene>
    <name evidence="2" type="ORF">g.5025</name>
</gene>
<feature type="compositionally biased region" description="Gly residues" evidence="1">
    <location>
        <begin position="350"/>
        <end position="359"/>
    </location>
</feature>
<feature type="region of interest" description="Disordered" evidence="1">
    <location>
        <begin position="392"/>
        <end position="435"/>
    </location>
</feature>
<accession>A0A1D1ZMH3</accession>